<comment type="similarity">
    <text evidence="2 7">Belongs to the glycosyl hydrolase 37 family.</text>
</comment>
<evidence type="ECO:0000256" key="8">
    <source>
        <dbReference type="SAM" id="Phobius"/>
    </source>
</evidence>
<dbReference type="SUPFAM" id="SSF48208">
    <property type="entry name" value="Six-hairpin glycosidases"/>
    <property type="match status" value="1"/>
</dbReference>
<evidence type="ECO:0000256" key="6">
    <source>
        <dbReference type="ARBA" id="ARBA00023295"/>
    </source>
</evidence>
<evidence type="ECO:0000313" key="11">
    <source>
        <dbReference type="Proteomes" id="UP001219518"/>
    </source>
</evidence>
<organism evidence="10 11">
    <name type="scientific">Frankliniella fusca</name>
    <dbReference type="NCBI Taxonomy" id="407009"/>
    <lineage>
        <taxon>Eukaryota</taxon>
        <taxon>Metazoa</taxon>
        <taxon>Ecdysozoa</taxon>
        <taxon>Arthropoda</taxon>
        <taxon>Hexapoda</taxon>
        <taxon>Insecta</taxon>
        <taxon>Pterygota</taxon>
        <taxon>Neoptera</taxon>
        <taxon>Paraneoptera</taxon>
        <taxon>Thysanoptera</taxon>
        <taxon>Terebrantia</taxon>
        <taxon>Thripoidea</taxon>
        <taxon>Thripidae</taxon>
        <taxon>Frankliniella</taxon>
    </lineage>
</organism>
<proteinExistence type="inferred from homology"/>
<keyword evidence="11" id="KW-1185">Reference proteome</keyword>
<dbReference type="PROSITE" id="PS00927">
    <property type="entry name" value="TREHALASE_1"/>
    <property type="match status" value="1"/>
</dbReference>
<reference evidence="10" key="1">
    <citation type="submission" date="2021-07" db="EMBL/GenBank/DDBJ databases">
        <authorList>
            <person name="Catto M.A."/>
            <person name="Jacobson A."/>
            <person name="Kennedy G."/>
            <person name="Labadie P."/>
            <person name="Hunt B.G."/>
            <person name="Srinivasan R."/>
        </authorList>
    </citation>
    <scope>NUCLEOTIDE SEQUENCE</scope>
    <source>
        <strain evidence="10">PL_HMW_Pooled</strain>
        <tissue evidence="10">Head</tissue>
    </source>
</reference>
<evidence type="ECO:0000256" key="5">
    <source>
        <dbReference type="ARBA" id="ARBA00022801"/>
    </source>
</evidence>
<dbReference type="PANTHER" id="PTHR23403:SF1">
    <property type="entry name" value="TREHALASE"/>
    <property type="match status" value="1"/>
</dbReference>
<keyword evidence="8" id="KW-0472">Membrane</keyword>
<dbReference type="PRINTS" id="PR00744">
    <property type="entry name" value="GLHYDRLASE37"/>
</dbReference>
<dbReference type="GO" id="GO:0004555">
    <property type="term" value="F:alpha,alpha-trehalase activity"/>
    <property type="evidence" value="ECO:0007669"/>
    <property type="project" value="UniProtKB-EC"/>
</dbReference>
<keyword evidence="6 7" id="KW-0326">Glycosidase</keyword>
<dbReference type="GO" id="GO:0005993">
    <property type="term" value="P:trehalose catabolic process"/>
    <property type="evidence" value="ECO:0007669"/>
    <property type="project" value="TreeGrafter"/>
</dbReference>
<dbReference type="Pfam" id="PF01204">
    <property type="entry name" value="Trehalase"/>
    <property type="match status" value="1"/>
</dbReference>
<feature type="chain" id="PRO_5041956622" description="Trehalase" evidence="9">
    <location>
        <begin position="23"/>
        <end position="647"/>
    </location>
</feature>
<dbReference type="InterPro" id="IPR008928">
    <property type="entry name" value="6-hairpin_glycosidase_sf"/>
</dbReference>
<evidence type="ECO:0000256" key="4">
    <source>
        <dbReference type="ARBA" id="ARBA00019905"/>
    </source>
</evidence>
<keyword evidence="5 7" id="KW-0378">Hydrolase</keyword>
<sequence>MAQVTFLVLCVVATVMVHSGSADSSKESLPPPCDSNIYCYGKLLHTIQMASLYHDSKTFVDMKMKFTQNETLRLFEDMMSRVHDNPSRLDLERFVNETFDPPGSEFEFWDPSDWKQSPAFLKNISDPSFQEWAGDLNHLWKSLGRKMKDDVRINEDHYSIIYVPNPVIVPGGRFREFYYWDSYWIVRGLLLSEMYDTVRGMLSNFCSIVERIGLIPNGGRVYYNRRSQPPLLTPMVLSYVEATNDWGYVKENINTLDKEFKFWIEKHTVSVEKDGKHYKLARFLDYSSGPRPESYREDIQSAQIFQTEGEKESFYRQLKAGAESGWDFSSRWFILNGTNKGNLTNTMATNIIPVDLNSIIYWNAVILSDFHKKCNNASQALYYEEVAKDWLEAVDKVLWHEEVGAWLDYDILNEVKRDYFYPTNLSPFWTGCFDPAKREDYIGKVLKYLEKTRITVNLGGIPSTLEHSGEQWDYPNAWPPLQYIMIIALDNSGDPAAKDLAYELTEKWVRSNYKAYNDTHGMYEKYDATVFGGGGGGGEYEVQLGFGWTNGVIMELLQKYGERLTLKSRFEEDHPLVSAGAAGAVVAISVAGQVLTAILAFFVTLAAGCVGITVYKKRHQFSNAPDRQALFPKVTGGYMELRDMTFD</sequence>
<protein>
    <recommendedName>
        <fullName evidence="4 7">Trehalase</fullName>
        <ecNumber evidence="3 7">3.2.1.28</ecNumber>
    </recommendedName>
    <alternativeName>
        <fullName evidence="7">Alpha-trehalose glucohydrolase</fullName>
    </alternativeName>
</protein>
<name>A0AAE1H5Z8_9NEOP</name>
<dbReference type="Gene3D" id="1.50.10.10">
    <property type="match status" value="1"/>
</dbReference>
<feature type="transmembrane region" description="Helical" evidence="8">
    <location>
        <begin position="594"/>
        <end position="615"/>
    </location>
</feature>
<keyword evidence="8" id="KW-0812">Transmembrane</keyword>
<comment type="caution">
    <text evidence="10">The sequence shown here is derived from an EMBL/GenBank/DDBJ whole genome shotgun (WGS) entry which is preliminary data.</text>
</comment>
<accession>A0AAE1H5Z8</accession>
<dbReference type="EC" id="3.2.1.28" evidence="3 7"/>
<dbReference type="PROSITE" id="PS00928">
    <property type="entry name" value="TREHALASE_2"/>
    <property type="match status" value="1"/>
</dbReference>
<comment type="catalytic activity">
    <reaction evidence="1 7">
        <text>alpha,alpha-trehalose + H2O = alpha-D-glucose + beta-D-glucose</text>
        <dbReference type="Rhea" id="RHEA:32675"/>
        <dbReference type="ChEBI" id="CHEBI:15377"/>
        <dbReference type="ChEBI" id="CHEBI:15903"/>
        <dbReference type="ChEBI" id="CHEBI:16551"/>
        <dbReference type="ChEBI" id="CHEBI:17925"/>
        <dbReference type="EC" id="3.2.1.28"/>
    </reaction>
</comment>
<evidence type="ECO:0000313" key="10">
    <source>
        <dbReference type="EMBL" id="KAK3914881.1"/>
    </source>
</evidence>
<dbReference type="InterPro" id="IPR001661">
    <property type="entry name" value="Glyco_hydro_37"/>
</dbReference>
<dbReference type="PANTHER" id="PTHR23403">
    <property type="entry name" value="TREHALASE"/>
    <property type="match status" value="1"/>
</dbReference>
<evidence type="ECO:0000256" key="3">
    <source>
        <dbReference type="ARBA" id="ARBA00012757"/>
    </source>
</evidence>
<reference evidence="10" key="2">
    <citation type="journal article" date="2023" name="BMC Genomics">
        <title>Pest status, molecular evolution, and epigenetic factors derived from the genome assembly of Frankliniella fusca, a thysanopteran phytovirus vector.</title>
        <authorList>
            <person name="Catto M.A."/>
            <person name="Labadie P.E."/>
            <person name="Jacobson A.L."/>
            <person name="Kennedy G.G."/>
            <person name="Srinivasan R."/>
            <person name="Hunt B.G."/>
        </authorList>
    </citation>
    <scope>NUCLEOTIDE SEQUENCE</scope>
    <source>
        <strain evidence="10">PL_HMW_Pooled</strain>
    </source>
</reference>
<dbReference type="InterPro" id="IPR018232">
    <property type="entry name" value="Glyco_hydro_37_CS"/>
</dbReference>
<evidence type="ECO:0000256" key="7">
    <source>
        <dbReference type="RuleBase" id="RU361180"/>
    </source>
</evidence>
<gene>
    <name evidence="10" type="ORF">KUF71_005569</name>
</gene>
<dbReference type="AlphaFoldDB" id="A0AAE1H5Z8"/>
<feature type="signal peptide" evidence="9">
    <location>
        <begin position="1"/>
        <end position="22"/>
    </location>
</feature>
<keyword evidence="9" id="KW-0732">Signal</keyword>
<evidence type="ECO:0000256" key="1">
    <source>
        <dbReference type="ARBA" id="ARBA00001576"/>
    </source>
</evidence>
<keyword evidence="8" id="KW-1133">Transmembrane helix</keyword>
<evidence type="ECO:0000256" key="2">
    <source>
        <dbReference type="ARBA" id="ARBA00005615"/>
    </source>
</evidence>
<dbReference type="EMBL" id="JAHWGI010000394">
    <property type="protein sequence ID" value="KAK3914881.1"/>
    <property type="molecule type" value="Genomic_DNA"/>
</dbReference>
<evidence type="ECO:0000256" key="9">
    <source>
        <dbReference type="SAM" id="SignalP"/>
    </source>
</evidence>
<dbReference type="InterPro" id="IPR012341">
    <property type="entry name" value="6hp_glycosidase-like_sf"/>
</dbReference>
<dbReference type="Proteomes" id="UP001219518">
    <property type="component" value="Unassembled WGS sequence"/>
</dbReference>